<organism evidence="3 4">
    <name type="scientific">Blautia obeum</name>
    <dbReference type="NCBI Taxonomy" id="40520"/>
    <lineage>
        <taxon>Bacteria</taxon>
        <taxon>Bacillati</taxon>
        <taxon>Bacillota</taxon>
        <taxon>Clostridia</taxon>
        <taxon>Lachnospirales</taxon>
        <taxon>Lachnospiraceae</taxon>
        <taxon>Blautia</taxon>
    </lineage>
</organism>
<accession>A0A411ZUI9</accession>
<dbReference type="PROSITE" id="PS51194">
    <property type="entry name" value="HELICASE_CTER"/>
    <property type="match status" value="1"/>
</dbReference>
<dbReference type="InterPro" id="IPR000330">
    <property type="entry name" value="SNF2_N"/>
</dbReference>
<dbReference type="InterPro" id="IPR038718">
    <property type="entry name" value="SNF2-like_sf"/>
</dbReference>
<dbReference type="RefSeq" id="WP_118044433.1">
    <property type="nucleotide sequence ID" value="NZ_QRSS01000004.1"/>
</dbReference>
<dbReference type="GO" id="GO:0031297">
    <property type="term" value="P:replication fork processing"/>
    <property type="evidence" value="ECO:0007669"/>
    <property type="project" value="TreeGrafter"/>
</dbReference>
<dbReference type="GO" id="GO:0004386">
    <property type="term" value="F:helicase activity"/>
    <property type="evidence" value="ECO:0007669"/>
    <property type="project" value="UniProtKB-KW"/>
</dbReference>
<name>A0A411ZUI9_9FIRM</name>
<evidence type="ECO:0000313" key="3">
    <source>
        <dbReference type="EMBL" id="RGQ06491.1"/>
    </source>
</evidence>
<keyword evidence="3" id="KW-0547">Nucleotide-binding</keyword>
<dbReference type="GO" id="GO:0006281">
    <property type="term" value="P:DNA repair"/>
    <property type="evidence" value="ECO:0007669"/>
    <property type="project" value="TreeGrafter"/>
</dbReference>
<evidence type="ECO:0000256" key="1">
    <source>
        <dbReference type="ARBA" id="ARBA00022801"/>
    </source>
</evidence>
<dbReference type="InterPro" id="IPR049730">
    <property type="entry name" value="SNF2/RAD54-like_C"/>
</dbReference>
<dbReference type="InterPro" id="IPR027417">
    <property type="entry name" value="P-loop_NTPase"/>
</dbReference>
<comment type="caution">
    <text evidence="3">The sequence shown here is derived from an EMBL/GenBank/DDBJ whole genome shotgun (WGS) entry which is preliminary data.</text>
</comment>
<evidence type="ECO:0000313" key="4">
    <source>
        <dbReference type="Proteomes" id="UP000283585"/>
    </source>
</evidence>
<dbReference type="GO" id="GO:0005524">
    <property type="term" value="F:ATP binding"/>
    <property type="evidence" value="ECO:0007669"/>
    <property type="project" value="InterPro"/>
</dbReference>
<keyword evidence="3" id="KW-0067">ATP-binding</keyword>
<dbReference type="PANTHER" id="PTHR45766">
    <property type="entry name" value="DNA ANNEALING HELICASE AND ENDONUCLEASE ZRANB3 FAMILY MEMBER"/>
    <property type="match status" value="1"/>
</dbReference>
<dbReference type="InterPro" id="IPR001650">
    <property type="entry name" value="Helicase_C-like"/>
</dbReference>
<dbReference type="Pfam" id="PF00176">
    <property type="entry name" value="SNF2-rel_dom"/>
    <property type="match status" value="1"/>
</dbReference>
<evidence type="ECO:0000259" key="2">
    <source>
        <dbReference type="PROSITE" id="PS51194"/>
    </source>
</evidence>
<dbReference type="SUPFAM" id="SSF52540">
    <property type="entry name" value="P-loop containing nucleoside triphosphate hydrolases"/>
    <property type="match status" value="2"/>
</dbReference>
<proteinExistence type="predicted"/>
<feature type="domain" description="Helicase C-terminal" evidence="2">
    <location>
        <begin position="265"/>
        <end position="408"/>
    </location>
</feature>
<protein>
    <submittedName>
        <fullName evidence="3">ATP-dependent helicase</fullName>
    </submittedName>
</protein>
<dbReference type="EMBL" id="QRSS01000004">
    <property type="protein sequence ID" value="RGQ06491.1"/>
    <property type="molecule type" value="Genomic_DNA"/>
</dbReference>
<reference evidence="3 4" key="1">
    <citation type="submission" date="2018-08" db="EMBL/GenBank/DDBJ databases">
        <title>A genome reference for cultivated species of the human gut microbiota.</title>
        <authorList>
            <person name="Zou Y."/>
            <person name="Xue W."/>
            <person name="Luo G."/>
        </authorList>
    </citation>
    <scope>NUCLEOTIDE SEQUENCE [LARGE SCALE GENOMIC DNA]</scope>
    <source>
        <strain evidence="3 4">AF29-2BH</strain>
    </source>
</reference>
<dbReference type="Gene3D" id="3.40.50.300">
    <property type="entry name" value="P-loop containing nucleotide triphosphate hydrolases"/>
    <property type="match status" value="1"/>
</dbReference>
<dbReference type="CDD" id="cd18793">
    <property type="entry name" value="SF2_C_SNF"/>
    <property type="match status" value="1"/>
</dbReference>
<dbReference type="AlphaFoldDB" id="A0A411ZUI9"/>
<dbReference type="GO" id="GO:0016787">
    <property type="term" value="F:hydrolase activity"/>
    <property type="evidence" value="ECO:0007669"/>
    <property type="project" value="UniProtKB-KW"/>
</dbReference>
<dbReference type="Pfam" id="PF00271">
    <property type="entry name" value="Helicase_C"/>
    <property type="match status" value="1"/>
</dbReference>
<dbReference type="Gene3D" id="3.40.50.10810">
    <property type="entry name" value="Tandem AAA-ATPase domain"/>
    <property type="match status" value="1"/>
</dbReference>
<sequence>MPAELTDKQKVALERFKKLKVGALFMRQGTGKTRVALELVNYNKPDYLLYIAPVSTIENARAEIEKWGCCCPYDIIGYETIASSNEKYVKLHDKVEKLKKDGKKMFIIADESIFIKNGKSKRTYRAKELRKYFDYALILNGTPLTRNEWDLFNQMDFLSNKILNMNYREFIKMFFVEHEHNVQRYHTFYEPNRPALVKLCSPYVYEADLDFEKEEHIYMRWVTCSQTAYREAKERVLTAYGDYSIDSLLTLFSELQRIAANMPAKNEAVAEYITGRQCVCFCNYRDEIKQIQKLCECYVITGKTTLKKRKEIIKKFREDGNRPLLIMLGCGSFGLNLQFCNEIVYSSINFDYAKMEQSQYRIKRMGQESDISYRYILADTGINRMMLKNLDKKESLLDIIKKLIEESAEKEV</sequence>
<keyword evidence="1" id="KW-0378">Hydrolase</keyword>
<keyword evidence="3" id="KW-0347">Helicase</keyword>
<dbReference type="PANTHER" id="PTHR45766:SF6">
    <property type="entry name" value="SWI_SNF-RELATED MATRIX-ASSOCIATED ACTIN-DEPENDENT REGULATOR OF CHROMATIN SUBFAMILY A-LIKE PROTEIN 1"/>
    <property type="match status" value="1"/>
</dbReference>
<gene>
    <name evidence="3" type="ORF">DWZ12_04705</name>
</gene>
<dbReference type="Proteomes" id="UP000283585">
    <property type="component" value="Unassembled WGS sequence"/>
</dbReference>